<comment type="caution">
    <text evidence="2">The sequence shown here is derived from an EMBL/GenBank/DDBJ whole genome shotgun (WGS) entry which is preliminary data.</text>
</comment>
<sequence>MKLSVLVVSLAATLATAMPAALSDPSNNATELVPRQNEIFYEWVCNKFNGGGGQEALRRSKAYFDHRFGTNVLTAASKQCYGVGNDCHGYYLLVCNHSGITRSELPGMRDEIANRAVNDDWGCVTTTIRDSGYMRYYWGKSGTLNSLWDMPNKDWRNC</sequence>
<evidence type="ECO:0000256" key="1">
    <source>
        <dbReference type="SAM" id="SignalP"/>
    </source>
</evidence>
<evidence type="ECO:0000313" key="2">
    <source>
        <dbReference type="EMBL" id="KAK4448653.1"/>
    </source>
</evidence>
<dbReference type="AlphaFoldDB" id="A0AAV9GK80"/>
<feature type="signal peptide" evidence="1">
    <location>
        <begin position="1"/>
        <end position="17"/>
    </location>
</feature>
<accession>A0AAV9GK80</accession>
<keyword evidence="1" id="KW-0732">Signal</keyword>
<dbReference type="EMBL" id="MU865941">
    <property type="protein sequence ID" value="KAK4448653.1"/>
    <property type="molecule type" value="Genomic_DNA"/>
</dbReference>
<dbReference type="Proteomes" id="UP001321760">
    <property type="component" value="Unassembled WGS sequence"/>
</dbReference>
<reference evidence="2" key="2">
    <citation type="submission" date="2023-05" db="EMBL/GenBank/DDBJ databases">
        <authorList>
            <consortium name="Lawrence Berkeley National Laboratory"/>
            <person name="Steindorff A."/>
            <person name="Hensen N."/>
            <person name="Bonometti L."/>
            <person name="Westerberg I."/>
            <person name="Brannstrom I.O."/>
            <person name="Guillou S."/>
            <person name="Cros-Aarteil S."/>
            <person name="Calhoun S."/>
            <person name="Haridas S."/>
            <person name="Kuo A."/>
            <person name="Mondo S."/>
            <person name="Pangilinan J."/>
            <person name="Riley R."/>
            <person name="Labutti K."/>
            <person name="Andreopoulos B."/>
            <person name="Lipzen A."/>
            <person name="Chen C."/>
            <person name="Yanf M."/>
            <person name="Daum C."/>
            <person name="Ng V."/>
            <person name="Clum A."/>
            <person name="Ohm R."/>
            <person name="Martin F."/>
            <person name="Silar P."/>
            <person name="Natvig D."/>
            <person name="Lalanne C."/>
            <person name="Gautier V."/>
            <person name="Ament-Velasquez S.L."/>
            <person name="Kruys A."/>
            <person name="Hutchinson M.I."/>
            <person name="Powell A.J."/>
            <person name="Barry K."/>
            <person name="Miller A.N."/>
            <person name="Grigoriev I.V."/>
            <person name="Debuchy R."/>
            <person name="Gladieux P."/>
            <person name="Thoren M.H."/>
            <person name="Johannesson H."/>
        </authorList>
    </citation>
    <scope>NUCLEOTIDE SEQUENCE</scope>
    <source>
        <strain evidence="2">PSN243</strain>
    </source>
</reference>
<evidence type="ECO:0000313" key="3">
    <source>
        <dbReference type="Proteomes" id="UP001321760"/>
    </source>
</evidence>
<name>A0AAV9GK80_9PEZI</name>
<reference evidence="2" key="1">
    <citation type="journal article" date="2023" name="Mol. Phylogenet. Evol.">
        <title>Genome-scale phylogeny and comparative genomics of the fungal order Sordariales.</title>
        <authorList>
            <person name="Hensen N."/>
            <person name="Bonometti L."/>
            <person name="Westerberg I."/>
            <person name="Brannstrom I.O."/>
            <person name="Guillou S."/>
            <person name="Cros-Aarteil S."/>
            <person name="Calhoun S."/>
            <person name="Haridas S."/>
            <person name="Kuo A."/>
            <person name="Mondo S."/>
            <person name="Pangilinan J."/>
            <person name="Riley R."/>
            <person name="LaButti K."/>
            <person name="Andreopoulos B."/>
            <person name="Lipzen A."/>
            <person name="Chen C."/>
            <person name="Yan M."/>
            <person name="Daum C."/>
            <person name="Ng V."/>
            <person name="Clum A."/>
            <person name="Steindorff A."/>
            <person name="Ohm R.A."/>
            <person name="Martin F."/>
            <person name="Silar P."/>
            <person name="Natvig D.O."/>
            <person name="Lalanne C."/>
            <person name="Gautier V."/>
            <person name="Ament-Velasquez S.L."/>
            <person name="Kruys A."/>
            <person name="Hutchinson M.I."/>
            <person name="Powell A.J."/>
            <person name="Barry K."/>
            <person name="Miller A.N."/>
            <person name="Grigoriev I.V."/>
            <person name="Debuchy R."/>
            <person name="Gladieux P."/>
            <person name="Hiltunen Thoren M."/>
            <person name="Johannesson H."/>
        </authorList>
    </citation>
    <scope>NUCLEOTIDE SEQUENCE</scope>
    <source>
        <strain evidence="2">PSN243</strain>
    </source>
</reference>
<proteinExistence type="predicted"/>
<keyword evidence="3" id="KW-1185">Reference proteome</keyword>
<organism evidence="2 3">
    <name type="scientific">Podospora aff. communis PSN243</name>
    <dbReference type="NCBI Taxonomy" id="3040156"/>
    <lineage>
        <taxon>Eukaryota</taxon>
        <taxon>Fungi</taxon>
        <taxon>Dikarya</taxon>
        <taxon>Ascomycota</taxon>
        <taxon>Pezizomycotina</taxon>
        <taxon>Sordariomycetes</taxon>
        <taxon>Sordariomycetidae</taxon>
        <taxon>Sordariales</taxon>
        <taxon>Podosporaceae</taxon>
        <taxon>Podospora</taxon>
    </lineage>
</organism>
<protein>
    <recommendedName>
        <fullName evidence="4">Ecp2 effector protein domain-containing protein</fullName>
    </recommendedName>
</protein>
<evidence type="ECO:0008006" key="4">
    <source>
        <dbReference type="Google" id="ProtNLM"/>
    </source>
</evidence>
<feature type="chain" id="PRO_5043687243" description="Ecp2 effector protein domain-containing protein" evidence="1">
    <location>
        <begin position="18"/>
        <end position="158"/>
    </location>
</feature>
<gene>
    <name evidence="2" type="ORF">QBC34DRAFT_380881</name>
</gene>